<dbReference type="EMBL" id="BSWK01000002">
    <property type="protein sequence ID" value="GMB86016.1"/>
    <property type="molecule type" value="Genomic_DNA"/>
</dbReference>
<evidence type="ECO:0000256" key="3">
    <source>
        <dbReference type="ARBA" id="ARBA00022741"/>
    </source>
</evidence>
<comment type="subcellular location">
    <subcellularLocation>
        <location evidence="1">Cell membrane</location>
        <topology evidence="1">Multi-pass membrane protein</topology>
    </subcellularLocation>
</comment>
<accession>A0AAV5PBY9</accession>
<dbReference type="Gene3D" id="3.40.50.300">
    <property type="entry name" value="P-loop containing nucleotide triphosphate hydrolases"/>
    <property type="match status" value="1"/>
</dbReference>
<dbReference type="InterPro" id="IPR039421">
    <property type="entry name" value="Type_1_exporter"/>
</dbReference>
<dbReference type="InterPro" id="IPR036640">
    <property type="entry name" value="ABC1_TM_sf"/>
</dbReference>
<dbReference type="PANTHER" id="PTHR43394">
    <property type="entry name" value="ATP-DEPENDENT PERMEASE MDL1, MITOCHONDRIAL"/>
    <property type="match status" value="1"/>
</dbReference>
<keyword evidence="2 7" id="KW-0812">Transmembrane</keyword>
<evidence type="ECO:0000256" key="4">
    <source>
        <dbReference type="ARBA" id="ARBA00022840"/>
    </source>
</evidence>
<feature type="domain" description="ABC transporter" evidence="8">
    <location>
        <begin position="357"/>
        <end position="565"/>
    </location>
</feature>
<evidence type="ECO:0000313" key="11">
    <source>
        <dbReference type="Proteomes" id="UP001165243"/>
    </source>
</evidence>
<dbReference type="PROSITE" id="PS50893">
    <property type="entry name" value="ABC_TRANSPORTER_2"/>
    <property type="match status" value="1"/>
</dbReference>
<feature type="transmembrane region" description="Helical" evidence="7">
    <location>
        <begin position="80"/>
        <end position="102"/>
    </location>
</feature>
<feature type="transmembrane region" description="Helical" evidence="7">
    <location>
        <begin position="269"/>
        <end position="291"/>
    </location>
</feature>
<evidence type="ECO:0000259" key="9">
    <source>
        <dbReference type="PROSITE" id="PS50929"/>
    </source>
</evidence>
<feature type="transmembrane region" description="Helical" evidence="7">
    <location>
        <begin position="169"/>
        <end position="197"/>
    </location>
</feature>
<dbReference type="PROSITE" id="PS00675">
    <property type="entry name" value="SIGMA54_INTERACT_1"/>
    <property type="match status" value="1"/>
</dbReference>
<dbReference type="GO" id="GO:0016887">
    <property type="term" value="F:ATP hydrolysis activity"/>
    <property type="evidence" value="ECO:0007669"/>
    <property type="project" value="InterPro"/>
</dbReference>
<dbReference type="GO" id="GO:0005524">
    <property type="term" value="F:ATP binding"/>
    <property type="evidence" value="ECO:0007669"/>
    <property type="project" value="UniProtKB-KW"/>
</dbReference>
<keyword evidence="6 7" id="KW-0472">Membrane</keyword>
<dbReference type="PANTHER" id="PTHR43394:SF1">
    <property type="entry name" value="ATP-BINDING CASSETTE SUB-FAMILY B MEMBER 10, MITOCHONDRIAL"/>
    <property type="match status" value="1"/>
</dbReference>
<gene>
    <name evidence="10" type="ORF">ME0900_03880</name>
</gene>
<dbReference type="SUPFAM" id="SSF90123">
    <property type="entry name" value="ABC transporter transmembrane region"/>
    <property type="match status" value="1"/>
</dbReference>
<comment type="caution">
    <text evidence="10">The sequence shown here is derived from an EMBL/GenBank/DDBJ whole genome shotgun (WGS) entry which is preliminary data.</text>
</comment>
<dbReference type="GO" id="GO:0005886">
    <property type="term" value="C:plasma membrane"/>
    <property type="evidence" value="ECO:0007669"/>
    <property type="project" value="UniProtKB-SubCell"/>
</dbReference>
<dbReference type="AlphaFoldDB" id="A0AAV5PBY9"/>
<feature type="transmembrane region" description="Helical" evidence="7">
    <location>
        <begin position="47"/>
        <end position="68"/>
    </location>
</feature>
<organism evidence="10 11">
    <name type="scientific">Lactobacillus delbrueckii subsp. bulgaricus</name>
    <dbReference type="NCBI Taxonomy" id="1585"/>
    <lineage>
        <taxon>Bacteria</taxon>
        <taxon>Bacillati</taxon>
        <taxon>Bacillota</taxon>
        <taxon>Bacilli</taxon>
        <taxon>Lactobacillales</taxon>
        <taxon>Lactobacillaceae</taxon>
        <taxon>Lactobacillus</taxon>
    </lineage>
</organism>
<evidence type="ECO:0000313" key="10">
    <source>
        <dbReference type="EMBL" id="GMB86016.1"/>
    </source>
</evidence>
<dbReference type="SMART" id="SM00382">
    <property type="entry name" value="AAA"/>
    <property type="match status" value="1"/>
</dbReference>
<keyword evidence="3" id="KW-0547">Nucleotide-binding</keyword>
<dbReference type="InterPro" id="IPR003439">
    <property type="entry name" value="ABC_transporter-like_ATP-bd"/>
</dbReference>
<name>A0AAV5PBY9_LACDE</name>
<protein>
    <submittedName>
        <fullName evidence="10">Multidrug ABC transporter ATP-binding and permease protein</fullName>
    </submittedName>
</protein>
<keyword evidence="5 7" id="KW-1133">Transmembrane helix</keyword>
<evidence type="ECO:0000256" key="1">
    <source>
        <dbReference type="ARBA" id="ARBA00004651"/>
    </source>
</evidence>
<keyword evidence="4 10" id="KW-0067">ATP-binding</keyword>
<dbReference type="PROSITE" id="PS50929">
    <property type="entry name" value="ABC_TM1F"/>
    <property type="match status" value="1"/>
</dbReference>
<dbReference type="InterPro" id="IPR027417">
    <property type="entry name" value="P-loop_NTPase"/>
</dbReference>
<dbReference type="GO" id="GO:0015421">
    <property type="term" value="F:ABC-type oligopeptide transporter activity"/>
    <property type="evidence" value="ECO:0007669"/>
    <property type="project" value="TreeGrafter"/>
</dbReference>
<dbReference type="CDD" id="cd03228">
    <property type="entry name" value="ABCC_MRP_Like"/>
    <property type="match status" value="1"/>
</dbReference>
<proteinExistence type="predicted"/>
<evidence type="ECO:0000259" key="8">
    <source>
        <dbReference type="PROSITE" id="PS50893"/>
    </source>
</evidence>
<dbReference type="InterPro" id="IPR025662">
    <property type="entry name" value="Sigma_54_int_dom_ATP-bd_1"/>
</dbReference>
<sequence>MCKNEKTHLIFLFFNIYLTHGNVGEFFKKVVSVLYYSDFIKGNRVRFIAIILLIIGGSALLAGNNALLTLLGDSLRKGNLLLFVSIIGINVVVDSIGSSLSYRANYLYDKQTQEYFHKLRFAEVEKIYSSGNKAPKVSSVQNSLTQDLNMLGENFLAPWLKIAACGLDVVLSSIIVFTYSGLLLLVILALAVLMFFMPRFLSPALQKATDDISNENKRYLDMLEKWFSGLSVLQRYHVKQKLLAVTTAQGKRLEDANVRRSGRMQVASGVNNAANVLSQALILLVSGVLIITGRMNFGVFFSIGNFASTIFTELGVVVNQYTILQSSKTLNAKLRKQLAVQTDHLEKTESLDHFQSLSVQALSVAFSNEEKITYPDFQIKRGEKILLSGDSGTGKSTLFKLILQELPLATGKICFKNEAGQEIERPDLSQIGYVPQDPVLFPGTIKENITMFNSKLNDRVMHFVKQVNLEKDLAKFPAGVDTELDQGKHVLSGGQRQKVVLARAQIHDSQLIFIDEGTSAIDAHNGLEILQNLLQTDATIVFIAHNLTEEMRQLFDREIHLSNTAG</sequence>
<dbReference type="InterPro" id="IPR011527">
    <property type="entry name" value="ABC1_TM_dom"/>
</dbReference>
<dbReference type="Pfam" id="PF00005">
    <property type="entry name" value="ABC_tran"/>
    <property type="match status" value="1"/>
</dbReference>
<dbReference type="Proteomes" id="UP001165243">
    <property type="component" value="Unassembled WGS sequence"/>
</dbReference>
<evidence type="ECO:0000256" key="2">
    <source>
        <dbReference type="ARBA" id="ARBA00022692"/>
    </source>
</evidence>
<reference evidence="10" key="1">
    <citation type="submission" date="2023-04" db="EMBL/GenBank/DDBJ databases">
        <title>Draft genome sequences of Lactobacillus delbrueckii subsp. bulgaricus ME-900 and ME-901 with improved acid tolerance.</title>
        <authorList>
            <person name="Ishida T."/>
            <person name="Yamamoto E."/>
            <person name="Koizumi A."/>
            <person name="Fujiwara S."/>
            <person name="Makino S."/>
            <person name="Kano H."/>
            <person name="Kimura K."/>
        </authorList>
    </citation>
    <scope>NUCLEOTIDE SEQUENCE</scope>
    <source>
        <strain evidence="10">ME-900</strain>
    </source>
</reference>
<feature type="transmembrane region" description="Helical" evidence="7">
    <location>
        <begin position="9"/>
        <end position="27"/>
    </location>
</feature>
<dbReference type="Gene3D" id="1.20.1560.10">
    <property type="entry name" value="ABC transporter type 1, transmembrane domain"/>
    <property type="match status" value="1"/>
</dbReference>
<dbReference type="Pfam" id="PF00664">
    <property type="entry name" value="ABC_membrane"/>
    <property type="match status" value="1"/>
</dbReference>
<dbReference type="SUPFAM" id="SSF52540">
    <property type="entry name" value="P-loop containing nucleoside triphosphate hydrolases"/>
    <property type="match status" value="1"/>
</dbReference>
<feature type="domain" description="ABC transmembrane type-1" evidence="9">
    <location>
        <begin position="47"/>
        <end position="326"/>
    </location>
</feature>
<evidence type="ECO:0000256" key="7">
    <source>
        <dbReference type="SAM" id="Phobius"/>
    </source>
</evidence>
<dbReference type="InterPro" id="IPR003593">
    <property type="entry name" value="AAA+_ATPase"/>
</dbReference>
<evidence type="ECO:0000256" key="6">
    <source>
        <dbReference type="ARBA" id="ARBA00023136"/>
    </source>
</evidence>
<evidence type="ECO:0000256" key="5">
    <source>
        <dbReference type="ARBA" id="ARBA00022989"/>
    </source>
</evidence>